<keyword evidence="3" id="KW-1185">Reference proteome</keyword>
<evidence type="ECO:0000256" key="1">
    <source>
        <dbReference type="SAM" id="MobiDB-lite"/>
    </source>
</evidence>
<dbReference type="EMBL" id="QGTL01000015">
    <property type="protein sequence ID" value="PWV69824.1"/>
    <property type="molecule type" value="Genomic_DNA"/>
</dbReference>
<dbReference type="RefSeq" id="WP_110040943.1">
    <property type="nucleotide sequence ID" value="NZ_JBFAHU010000019.1"/>
</dbReference>
<evidence type="ECO:0000313" key="2">
    <source>
        <dbReference type="EMBL" id="PWV69824.1"/>
    </source>
</evidence>
<feature type="region of interest" description="Disordered" evidence="1">
    <location>
        <begin position="1"/>
        <end position="25"/>
    </location>
</feature>
<comment type="caution">
    <text evidence="2">The sequence shown here is derived from an EMBL/GenBank/DDBJ whole genome shotgun (WGS) entry which is preliminary data.</text>
</comment>
<proteinExistence type="predicted"/>
<reference evidence="2 3" key="1">
    <citation type="submission" date="2018-05" db="EMBL/GenBank/DDBJ databases">
        <title>Genomic Encyclopedia of Type Strains, Phase IV (KMG-IV): sequencing the most valuable type-strain genomes for metagenomic binning, comparative biology and taxonomic classification.</title>
        <authorList>
            <person name="Goeker M."/>
        </authorList>
    </citation>
    <scope>NUCLEOTIDE SEQUENCE [LARGE SCALE GENOMIC DNA]</scope>
    <source>
        <strain evidence="2 3">DSM 44717</strain>
    </source>
</reference>
<organism evidence="2 3">
    <name type="scientific">Nocardia neocaledoniensis</name>
    <dbReference type="NCBI Taxonomy" id="236511"/>
    <lineage>
        <taxon>Bacteria</taxon>
        <taxon>Bacillati</taxon>
        <taxon>Actinomycetota</taxon>
        <taxon>Actinomycetes</taxon>
        <taxon>Mycobacteriales</taxon>
        <taxon>Nocardiaceae</taxon>
        <taxon>Nocardia</taxon>
    </lineage>
</organism>
<accession>A0A317N3X3</accession>
<dbReference type="InterPro" id="IPR008497">
    <property type="entry name" value="DUF779"/>
</dbReference>
<sequence>MPNHAGSAHRERPPHIRNPAHRHRAVATTDDAGRLLRLLTEMHGPVVLYLPPDSDGHTPICVRHSDFEPESDDVLAGRTAAHAEFWMAESFHAGLDDLDVSIDVRTVPAADRSTASLDTACGFRFALRIQSAEDANALVEEAS</sequence>
<dbReference type="Proteomes" id="UP000246410">
    <property type="component" value="Unassembled WGS sequence"/>
</dbReference>
<dbReference type="Pfam" id="PF05610">
    <property type="entry name" value="DUF779"/>
    <property type="match status" value="1"/>
</dbReference>
<dbReference type="AlphaFoldDB" id="A0A317N3X3"/>
<gene>
    <name evidence="2" type="ORF">DFR69_11551</name>
</gene>
<evidence type="ECO:0000313" key="3">
    <source>
        <dbReference type="Proteomes" id="UP000246410"/>
    </source>
</evidence>
<name>A0A317N3X3_9NOCA</name>
<protein>
    <submittedName>
        <fullName evidence="2">Uncharacterized protein (DUF779 family)</fullName>
    </submittedName>
</protein>